<gene>
    <name evidence="3" type="ORF">SAMN02745123_00311</name>
</gene>
<dbReference type="STRING" id="1121421.SAMN02745123_00311"/>
<keyword evidence="3" id="KW-0540">Nuclease</keyword>
<dbReference type="AlphaFoldDB" id="A0A1M6NWU6"/>
<accession>A0A1M6NWU6</accession>
<keyword evidence="3" id="KW-0269">Exonuclease</keyword>
<protein>
    <submittedName>
        <fullName evidence="3">CRISPR-associated exonuclease, Cas4 family</fullName>
    </submittedName>
</protein>
<evidence type="ECO:0000313" key="3">
    <source>
        <dbReference type="EMBL" id="SHK00111.1"/>
    </source>
</evidence>
<dbReference type="GO" id="GO:0004527">
    <property type="term" value="F:exonuclease activity"/>
    <property type="evidence" value="ECO:0007669"/>
    <property type="project" value="UniProtKB-KW"/>
</dbReference>
<dbReference type="Proteomes" id="UP000183997">
    <property type="component" value="Unassembled WGS sequence"/>
</dbReference>
<sequence length="164" mass="19357">MVMLTGTVVNYYVHCRRQCWLFYHRLNMEDNSEDVRVGKVLHELKRQGREEVAMDGIKLDKLTDEYVTEIKKSDAALAAARAQLEFYLVTLRDKGIVRKGRLECLEKNKQDKTIHTVELTDEEVVERKDLYRQIEEFLENESPPPSPVRKAMCKKCAYYEYCFI</sequence>
<dbReference type="PANTHER" id="PTHR37168:SF2">
    <property type="entry name" value="CRISPR-ASSOCIATED EXONUCLEASE CAS4"/>
    <property type="match status" value="1"/>
</dbReference>
<dbReference type="InterPro" id="IPR011604">
    <property type="entry name" value="PDDEXK-like_dom_sf"/>
</dbReference>
<dbReference type="Gene3D" id="3.90.320.10">
    <property type="match status" value="1"/>
</dbReference>
<name>A0A1M6NWU6_9FIRM</name>
<dbReference type="EMBL" id="FRAR01000005">
    <property type="protein sequence ID" value="SHK00111.1"/>
    <property type="molecule type" value="Genomic_DNA"/>
</dbReference>
<evidence type="ECO:0000313" key="4">
    <source>
        <dbReference type="Proteomes" id="UP000183997"/>
    </source>
</evidence>
<feature type="domain" description="DUF83" evidence="2">
    <location>
        <begin position="5"/>
        <end position="164"/>
    </location>
</feature>
<dbReference type="Pfam" id="PF01930">
    <property type="entry name" value="Cas_Cas4"/>
    <property type="match status" value="1"/>
</dbReference>
<keyword evidence="1" id="KW-0378">Hydrolase</keyword>
<keyword evidence="4" id="KW-1185">Reference proteome</keyword>
<dbReference type="InterPro" id="IPR022765">
    <property type="entry name" value="Dna2/Cas4_DUF83"/>
</dbReference>
<organism evidence="3 4">
    <name type="scientific">Desulforamulus aeronauticus DSM 10349</name>
    <dbReference type="NCBI Taxonomy" id="1121421"/>
    <lineage>
        <taxon>Bacteria</taxon>
        <taxon>Bacillati</taxon>
        <taxon>Bacillota</taxon>
        <taxon>Clostridia</taxon>
        <taxon>Eubacteriales</taxon>
        <taxon>Peptococcaceae</taxon>
        <taxon>Desulforamulus</taxon>
    </lineage>
</organism>
<reference evidence="4" key="1">
    <citation type="submission" date="2016-11" db="EMBL/GenBank/DDBJ databases">
        <authorList>
            <person name="Varghese N."/>
            <person name="Submissions S."/>
        </authorList>
    </citation>
    <scope>NUCLEOTIDE SEQUENCE [LARGE SCALE GENOMIC DNA]</scope>
    <source>
        <strain evidence="4">DSM 10349</strain>
    </source>
</reference>
<evidence type="ECO:0000256" key="1">
    <source>
        <dbReference type="ARBA" id="ARBA00022801"/>
    </source>
</evidence>
<proteinExistence type="predicted"/>
<evidence type="ECO:0000259" key="2">
    <source>
        <dbReference type="Pfam" id="PF01930"/>
    </source>
</evidence>
<dbReference type="PANTHER" id="PTHR37168">
    <property type="entry name" value="CRISPR-ASSOCIATED EXONUCLEASE CAS4"/>
    <property type="match status" value="1"/>
</dbReference>